<evidence type="ECO:0000313" key="3">
    <source>
        <dbReference type="Proteomes" id="UP001056384"/>
    </source>
</evidence>
<dbReference type="PANTHER" id="PTHR37540">
    <property type="entry name" value="TRANSCRIPTION FACTOR (ACR-2), PUTATIVE-RELATED-RELATED"/>
    <property type="match status" value="1"/>
</dbReference>
<feature type="compositionally biased region" description="Low complexity" evidence="1">
    <location>
        <begin position="92"/>
        <end position="127"/>
    </location>
</feature>
<feature type="region of interest" description="Disordered" evidence="1">
    <location>
        <begin position="44"/>
        <end position="138"/>
    </location>
</feature>
<dbReference type="Proteomes" id="UP001056384">
    <property type="component" value="Chromosome 1"/>
</dbReference>
<feature type="region of interest" description="Disordered" evidence="1">
    <location>
        <begin position="392"/>
        <end position="415"/>
    </location>
</feature>
<dbReference type="EMBL" id="CP099418">
    <property type="protein sequence ID" value="USW47911.1"/>
    <property type="molecule type" value="Genomic_DNA"/>
</dbReference>
<organism evidence="2 3">
    <name type="scientific">Septoria linicola</name>
    <dbReference type="NCBI Taxonomy" id="215465"/>
    <lineage>
        <taxon>Eukaryota</taxon>
        <taxon>Fungi</taxon>
        <taxon>Dikarya</taxon>
        <taxon>Ascomycota</taxon>
        <taxon>Pezizomycotina</taxon>
        <taxon>Dothideomycetes</taxon>
        <taxon>Dothideomycetidae</taxon>
        <taxon>Mycosphaerellales</taxon>
        <taxon>Mycosphaerellaceae</taxon>
        <taxon>Septoria</taxon>
    </lineage>
</organism>
<protein>
    <submittedName>
        <fullName evidence="2">Uncharacterized protein</fullName>
    </submittedName>
</protein>
<evidence type="ECO:0000313" key="2">
    <source>
        <dbReference type="EMBL" id="USW47911.1"/>
    </source>
</evidence>
<name>A0A9Q9EDM3_9PEZI</name>
<sequence length="415" mass="46080">MSNKATFVQANPEYDEEQIKKSTRLAQSQATENPGFVFVNCDCDQDENQKKTSRKLIRSKATAYSHRVAPRGATKHEAGLRVLKSADDGQLSRRQSQASTSTTTSSAGSSVAVKSSSSSSSVASTERQTLKRERESPEPFQAVEVEGLVRANMRRKRASLAIKREASPTSSDRALSPGAFETVLPDLTFMDASMRDPFLTYPVKYRSWYGKLISYWYSVVLPRSTRFIKASPPDLEAYTVWSRKQELSEPVLFYTSLFLASGIPVAEGLFPVRAALWLRQKTVQAMQDALADPDRATSIPVILAVGRIALHEHIYGNRELAHTMHRPAQLRMINMRGGLANLGLPTTTIQLIVWLDALMSAETDTTPYFADVPRQVGIHSYTPQEAIHVTNYSSPNRTAHPGYDGKTAALPRRSR</sequence>
<keyword evidence="3" id="KW-1185">Reference proteome</keyword>
<feature type="region of interest" description="Disordered" evidence="1">
    <location>
        <begin position="1"/>
        <end position="28"/>
    </location>
</feature>
<dbReference type="PANTHER" id="PTHR37540:SF5">
    <property type="entry name" value="TRANSCRIPTION FACTOR DOMAIN-CONTAINING PROTEIN"/>
    <property type="match status" value="1"/>
</dbReference>
<feature type="compositionally biased region" description="Basic and acidic residues" evidence="1">
    <location>
        <begin position="128"/>
        <end position="137"/>
    </location>
</feature>
<proteinExistence type="predicted"/>
<reference evidence="2" key="1">
    <citation type="submission" date="2022-06" db="EMBL/GenBank/DDBJ databases">
        <title>Complete genome sequences of two strains of the flax pathogen Septoria linicola.</title>
        <authorList>
            <person name="Lapalu N."/>
            <person name="Simon A."/>
            <person name="Demenou B."/>
            <person name="Paumier D."/>
            <person name="Guillot M.-P."/>
            <person name="Gout L."/>
            <person name="Valade R."/>
        </authorList>
    </citation>
    <scope>NUCLEOTIDE SEQUENCE</scope>
    <source>
        <strain evidence="2">SE15195</strain>
    </source>
</reference>
<gene>
    <name evidence="2" type="ORF">Slin15195_G012300</name>
</gene>
<dbReference type="AlphaFoldDB" id="A0A9Q9EDM3"/>
<evidence type="ECO:0000256" key="1">
    <source>
        <dbReference type="SAM" id="MobiDB-lite"/>
    </source>
</evidence>
<accession>A0A9Q9EDM3</accession>
<feature type="compositionally biased region" description="Basic and acidic residues" evidence="1">
    <location>
        <begin position="74"/>
        <end position="91"/>
    </location>
</feature>